<evidence type="ECO:0000256" key="1">
    <source>
        <dbReference type="SAM" id="Phobius"/>
    </source>
</evidence>
<dbReference type="EMBL" id="RDQH01000331">
    <property type="protein sequence ID" value="RXH98101.1"/>
    <property type="molecule type" value="Genomic_DNA"/>
</dbReference>
<accession>A0A498JY60</accession>
<keyword evidence="1" id="KW-0812">Transmembrane</keyword>
<keyword evidence="1" id="KW-0472">Membrane</keyword>
<keyword evidence="3" id="KW-1185">Reference proteome</keyword>
<feature type="transmembrane region" description="Helical" evidence="1">
    <location>
        <begin position="38"/>
        <end position="57"/>
    </location>
</feature>
<reference evidence="2 3" key="1">
    <citation type="submission" date="2018-10" db="EMBL/GenBank/DDBJ databases">
        <title>A high-quality apple genome assembly.</title>
        <authorList>
            <person name="Hu J."/>
        </authorList>
    </citation>
    <scope>NUCLEOTIDE SEQUENCE [LARGE SCALE GENOMIC DNA]</scope>
    <source>
        <strain evidence="3">cv. HFTH1</strain>
        <tissue evidence="2">Young leaf</tissue>
    </source>
</reference>
<protein>
    <submittedName>
        <fullName evidence="2">Uncharacterized protein</fullName>
    </submittedName>
</protein>
<organism evidence="2 3">
    <name type="scientific">Malus domestica</name>
    <name type="common">Apple</name>
    <name type="synonym">Pyrus malus</name>
    <dbReference type="NCBI Taxonomy" id="3750"/>
    <lineage>
        <taxon>Eukaryota</taxon>
        <taxon>Viridiplantae</taxon>
        <taxon>Streptophyta</taxon>
        <taxon>Embryophyta</taxon>
        <taxon>Tracheophyta</taxon>
        <taxon>Spermatophyta</taxon>
        <taxon>Magnoliopsida</taxon>
        <taxon>eudicotyledons</taxon>
        <taxon>Gunneridae</taxon>
        <taxon>Pentapetalae</taxon>
        <taxon>rosids</taxon>
        <taxon>fabids</taxon>
        <taxon>Rosales</taxon>
        <taxon>Rosaceae</taxon>
        <taxon>Amygdaloideae</taxon>
        <taxon>Maleae</taxon>
        <taxon>Malus</taxon>
    </lineage>
</organism>
<comment type="caution">
    <text evidence="2">The sequence shown here is derived from an EMBL/GenBank/DDBJ whole genome shotgun (WGS) entry which is preliminary data.</text>
</comment>
<evidence type="ECO:0000313" key="2">
    <source>
        <dbReference type="EMBL" id="RXH98101.1"/>
    </source>
</evidence>
<name>A0A498JY60_MALDO</name>
<keyword evidence="1" id="KW-1133">Transmembrane helix</keyword>
<sequence>MEKSAKNARFWYSNYVFSQTSQLLDLGSLQTSQFARKLKLLVCYGCWFIALCIHLAFELLSTSRYTNFCLKGTQKQPMKSKLPYKTCKIVLQC</sequence>
<dbReference type="Proteomes" id="UP000290289">
    <property type="component" value="Chromosome 5"/>
</dbReference>
<gene>
    <name evidence="2" type="ORF">DVH24_010426</name>
</gene>
<dbReference type="AlphaFoldDB" id="A0A498JY60"/>
<proteinExistence type="predicted"/>
<evidence type="ECO:0000313" key="3">
    <source>
        <dbReference type="Proteomes" id="UP000290289"/>
    </source>
</evidence>